<evidence type="ECO:0000313" key="2">
    <source>
        <dbReference type="Proteomes" id="UP000708208"/>
    </source>
</evidence>
<name>A0A8J2KYI3_9HEXA</name>
<proteinExistence type="predicted"/>
<dbReference type="EMBL" id="CAJVCH010528802">
    <property type="protein sequence ID" value="CAG7823208.1"/>
    <property type="molecule type" value="Genomic_DNA"/>
</dbReference>
<evidence type="ECO:0000313" key="1">
    <source>
        <dbReference type="EMBL" id="CAG7823208.1"/>
    </source>
</evidence>
<protein>
    <submittedName>
        <fullName evidence="1">Uncharacterized protein</fullName>
    </submittedName>
</protein>
<comment type="caution">
    <text evidence="1">The sequence shown here is derived from an EMBL/GenBank/DDBJ whole genome shotgun (WGS) entry which is preliminary data.</text>
</comment>
<reference evidence="1" key="1">
    <citation type="submission" date="2021-06" db="EMBL/GenBank/DDBJ databases">
        <authorList>
            <person name="Hodson N. C."/>
            <person name="Mongue J. A."/>
            <person name="Jaron S. K."/>
        </authorList>
    </citation>
    <scope>NUCLEOTIDE SEQUENCE</scope>
</reference>
<keyword evidence="2" id="KW-1185">Reference proteome</keyword>
<gene>
    <name evidence="1" type="ORF">AFUS01_LOCUS33437</name>
</gene>
<feature type="non-terminal residue" evidence="1">
    <location>
        <position position="1"/>
    </location>
</feature>
<accession>A0A8J2KYI3</accession>
<organism evidence="1 2">
    <name type="scientific">Allacma fusca</name>
    <dbReference type="NCBI Taxonomy" id="39272"/>
    <lineage>
        <taxon>Eukaryota</taxon>
        <taxon>Metazoa</taxon>
        <taxon>Ecdysozoa</taxon>
        <taxon>Arthropoda</taxon>
        <taxon>Hexapoda</taxon>
        <taxon>Collembola</taxon>
        <taxon>Symphypleona</taxon>
        <taxon>Sminthuridae</taxon>
        <taxon>Allacma</taxon>
    </lineage>
</organism>
<dbReference type="AlphaFoldDB" id="A0A8J2KYI3"/>
<sequence>CNANKCQPVKPSVDATKRDAVINYCIQSLCEDAKRSGIPHDKKALRNKMVKSLGEYIREVNYKTVQAPENNDYE</sequence>
<dbReference type="Proteomes" id="UP000708208">
    <property type="component" value="Unassembled WGS sequence"/>
</dbReference>